<dbReference type="AlphaFoldDB" id="A0A2A4X2R9"/>
<keyword evidence="1" id="KW-1133">Transmembrane helix</keyword>
<accession>A0A2A4X2R9</accession>
<feature type="transmembrane region" description="Helical" evidence="1">
    <location>
        <begin position="85"/>
        <end position="102"/>
    </location>
</feature>
<feature type="transmembrane region" description="Helical" evidence="1">
    <location>
        <begin position="54"/>
        <end position="73"/>
    </location>
</feature>
<comment type="caution">
    <text evidence="2">The sequence shown here is derived from an EMBL/GenBank/DDBJ whole genome shotgun (WGS) entry which is preliminary data.</text>
</comment>
<feature type="transmembrane region" description="Helical" evidence="1">
    <location>
        <begin position="9"/>
        <end position="34"/>
    </location>
</feature>
<keyword evidence="1" id="KW-0812">Transmembrane</keyword>
<proteinExistence type="predicted"/>
<dbReference type="Proteomes" id="UP000218767">
    <property type="component" value="Unassembled WGS sequence"/>
</dbReference>
<feature type="transmembrane region" description="Helical" evidence="1">
    <location>
        <begin position="114"/>
        <end position="138"/>
    </location>
</feature>
<dbReference type="EMBL" id="NVUL01000058">
    <property type="protein sequence ID" value="PCI76347.1"/>
    <property type="molecule type" value="Genomic_DNA"/>
</dbReference>
<evidence type="ECO:0000256" key="1">
    <source>
        <dbReference type="SAM" id="Phobius"/>
    </source>
</evidence>
<gene>
    <name evidence="2" type="ORF">COB20_10790</name>
</gene>
<protein>
    <submittedName>
        <fullName evidence="2">Uncharacterized protein</fullName>
    </submittedName>
</protein>
<sequence length="149" mass="16710">MNIENSPYIFYQVLAIVAFLVVDSSSGIIASISIGGDTLSSAAKDQIYYTATQPAGSAFLLLPYLTLSWISASLARKKLFESSKFIFFLGVMIIWTMTALGYRSAELLMQDGYYTAAIFEVAFLPLEFIPWLLVLLFIRYMLVRKSKET</sequence>
<evidence type="ECO:0000313" key="2">
    <source>
        <dbReference type="EMBL" id="PCI76347.1"/>
    </source>
</evidence>
<organism evidence="2 3">
    <name type="scientific">SAR86 cluster bacterium</name>
    <dbReference type="NCBI Taxonomy" id="2030880"/>
    <lineage>
        <taxon>Bacteria</taxon>
        <taxon>Pseudomonadati</taxon>
        <taxon>Pseudomonadota</taxon>
        <taxon>Gammaproteobacteria</taxon>
        <taxon>SAR86 cluster</taxon>
    </lineage>
</organism>
<name>A0A2A4X2R9_9GAMM</name>
<keyword evidence="1" id="KW-0472">Membrane</keyword>
<evidence type="ECO:0000313" key="3">
    <source>
        <dbReference type="Proteomes" id="UP000218767"/>
    </source>
</evidence>
<reference evidence="3" key="1">
    <citation type="submission" date="2017-08" db="EMBL/GenBank/DDBJ databases">
        <title>A dynamic microbial community with high functional redundancy inhabits the cold, oxic subseafloor aquifer.</title>
        <authorList>
            <person name="Tully B.J."/>
            <person name="Wheat C.G."/>
            <person name="Glazer B.T."/>
            <person name="Huber J.A."/>
        </authorList>
    </citation>
    <scope>NUCLEOTIDE SEQUENCE [LARGE SCALE GENOMIC DNA]</scope>
</reference>